<dbReference type="Proteomes" id="UP000031971">
    <property type="component" value="Unassembled WGS sequence"/>
</dbReference>
<dbReference type="PANTHER" id="PTHR43755">
    <property type="match status" value="1"/>
</dbReference>
<protein>
    <submittedName>
        <fullName evidence="2">FAD-dependent pyridine nucleotide-disulfide oxidoreductase</fullName>
    </submittedName>
</protein>
<dbReference type="EMBL" id="JXSL01000023">
    <property type="protein sequence ID" value="KIL99520.1"/>
    <property type="molecule type" value="Genomic_DNA"/>
</dbReference>
<dbReference type="Pfam" id="PF07992">
    <property type="entry name" value="Pyr_redox_2"/>
    <property type="match status" value="1"/>
</dbReference>
<gene>
    <name evidence="2" type="ORF">CCC_04036</name>
</gene>
<dbReference type="InterPro" id="IPR023753">
    <property type="entry name" value="FAD/NAD-binding_dom"/>
</dbReference>
<organism evidence="2 3">
    <name type="scientific">Paramagnetospirillum magnetotacticum MS-1</name>
    <dbReference type="NCBI Taxonomy" id="272627"/>
    <lineage>
        <taxon>Bacteria</taxon>
        <taxon>Pseudomonadati</taxon>
        <taxon>Pseudomonadota</taxon>
        <taxon>Alphaproteobacteria</taxon>
        <taxon>Rhodospirillales</taxon>
        <taxon>Magnetospirillaceae</taxon>
        <taxon>Paramagnetospirillum</taxon>
    </lineage>
</organism>
<dbReference type="STRING" id="272627.CCC_04036"/>
<evidence type="ECO:0000259" key="1">
    <source>
        <dbReference type="Pfam" id="PF07992"/>
    </source>
</evidence>
<dbReference type="InterPro" id="IPR036188">
    <property type="entry name" value="FAD/NAD-bd_sf"/>
</dbReference>
<evidence type="ECO:0000313" key="2">
    <source>
        <dbReference type="EMBL" id="KIL99520.1"/>
    </source>
</evidence>
<dbReference type="RefSeq" id="WP_009869729.1">
    <property type="nucleotide sequence ID" value="NZ_JXSL01000023.1"/>
</dbReference>
<comment type="caution">
    <text evidence="2">The sequence shown here is derived from an EMBL/GenBank/DDBJ whole genome shotgun (WGS) entry which is preliminary data.</text>
</comment>
<sequence length="379" mass="42213">MSKTILIVGGGLSGTIVANGICRQMGAELRSGALNITMLGTTETHMYQPGLLYIPFGRMREAELFRDQRKVLDKRVNFFVDPAKNIDVEKNQVTTEAGRTFKYDYLVLATGSRIMPQNIPGMTEGGHWFYDLDGARKLRKALNEFQGGKIVVNVNAPHKCPVAPLEVVFMLHDFLKAKGLWDKTELTYTYPIGRLHALEPVAHWAKPEFEKLGIKSETFFNTESVDPEKKTLKSMEGSELPYDLLITIPPHQGSQVIDDSGLGKGGWVPTNTKTLHREGSTNVFVVGDTTNIPISKAGSTAHFEADVTIDNLVSLCQEGTFAREYDGKVFCFVETGLGSGTYVWFNYTTPPNPGPPSQMIHWFKLAYNRLYWLSARGLL</sequence>
<dbReference type="AlphaFoldDB" id="A0A0C2YXW1"/>
<feature type="domain" description="FAD/NAD(P)-binding" evidence="1">
    <location>
        <begin position="4"/>
        <end position="152"/>
    </location>
</feature>
<dbReference type="GO" id="GO:0016491">
    <property type="term" value="F:oxidoreductase activity"/>
    <property type="evidence" value="ECO:0007669"/>
    <property type="project" value="InterPro"/>
</dbReference>
<proteinExistence type="predicted"/>
<evidence type="ECO:0000313" key="3">
    <source>
        <dbReference type="Proteomes" id="UP000031971"/>
    </source>
</evidence>
<reference evidence="2 3" key="1">
    <citation type="submission" date="2015-01" db="EMBL/GenBank/DDBJ databases">
        <title>Genome Sequence of Magnetospirillum magnetotacticum Strain MS-1.</title>
        <authorList>
            <person name="Marinov G.K."/>
            <person name="Smalley M.D."/>
            <person name="DeSalvo G."/>
        </authorList>
    </citation>
    <scope>NUCLEOTIDE SEQUENCE [LARGE SCALE GENOMIC DNA]</scope>
    <source>
        <strain evidence="2 3">MS-1</strain>
    </source>
</reference>
<dbReference type="PANTHER" id="PTHR43755:SF1">
    <property type="entry name" value="FAD-DEPENDENT PYRIDINE NUCLEOTIDE-DISULPHIDE OXIDOREDUCTASE"/>
    <property type="match status" value="1"/>
</dbReference>
<dbReference type="SUPFAM" id="SSF51905">
    <property type="entry name" value="FAD/NAD(P)-binding domain"/>
    <property type="match status" value="2"/>
</dbReference>
<name>A0A0C2YXW1_PARME</name>
<dbReference type="InterPro" id="IPR052541">
    <property type="entry name" value="SQRD"/>
</dbReference>
<accession>A0A0C2YXW1</accession>
<dbReference type="Gene3D" id="3.50.50.60">
    <property type="entry name" value="FAD/NAD(P)-binding domain"/>
    <property type="match status" value="2"/>
</dbReference>
<keyword evidence="3" id="KW-1185">Reference proteome</keyword>
<dbReference type="OrthoDB" id="9781621at2"/>